<name>A0AAP0BUY2_9ASPA</name>
<organism evidence="1 2">
    <name type="scientific">Platanthera zijinensis</name>
    <dbReference type="NCBI Taxonomy" id="2320716"/>
    <lineage>
        <taxon>Eukaryota</taxon>
        <taxon>Viridiplantae</taxon>
        <taxon>Streptophyta</taxon>
        <taxon>Embryophyta</taxon>
        <taxon>Tracheophyta</taxon>
        <taxon>Spermatophyta</taxon>
        <taxon>Magnoliopsida</taxon>
        <taxon>Liliopsida</taxon>
        <taxon>Asparagales</taxon>
        <taxon>Orchidaceae</taxon>
        <taxon>Orchidoideae</taxon>
        <taxon>Orchideae</taxon>
        <taxon>Orchidinae</taxon>
        <taxon>Platanthera</taxon>
    </lineage>
</organism>
<keyword evidence="2" id="KW-1185">Reference proteome</keyword>
<dbReference type="Proteomes" id="UP001418222">
    <property type="component" value="Unassembled WGS sequence"/>
</dbReference>
<gene>
    <name evidence="1" type="ORF">KSP39_PZI006079</name>
</gene>
<sequence>MDQHKTPQNMFRQLISSVPATNFRPIFSRNSSLTTSSNASSEQGVINVAFDVEGRELESTEQLIGWGRAEDETLEEVFLFDRADEIIKDASHEALYRKPQRLEEDFCETSLKKFDSEDIKNPMVHIGIETNTTLDSAHFTDSDCDVDGHKLMRFCSKSSRKFKILDVTEITNLCQECIEEDRTCTAEIDLTCHDRNTISESNSLLNICSTQLLNQMEFESSNLNLDRNKNMNNTQLSNHVVNSSLTVDIDEGTGISILLMQRSSSIKWPILQGITVSATNILCSELSYSRDNASRRSSRRDSLLTSSSVVLVGSCMQTENSLQHQLYGEDNVNISSPSRTVFSDIYIISEGIDTLKATLGSESEQILERQGNHDLPCPWAPEIMCDEGSMSSIHANGHNIGINAQSVDGRNNISGCSEMEDDYTMLDCNSQ</sequence>
<accession>A0AAP0BUY2</accession>
<evidence type="ECO:0000313" key="1">
    <source>
        <dbReference type="EMBL" id="KAK8949556.1"/>
    </source>
</evidence>
<proteinExistence type="predicted"/>
<protein>
    <submittedName>
        <fullName evidence="1">Uncharacterized protein</fullName>
    </submittedName>
</protein>
<reference evidence="1 2" key="1">
    <citation type="journal article" date="2022" name="Nat. Plants">
        <title>Genomes of leafy and leafless Platanthera orchids illuminate the evolution of mycoheterotrophy.</title>
        <authorList>
            <person name="Li M.H."/>
            <person name="Liu K.W."/>
            <person name="Li Z."/>
            <person name="Lu H.C."/>
            <person name="Ye Q.L."/>
            <person name="Zhang D."/>
            <person name="Wang J.Y."/>
            <person name="Li Y.F."/>
            <person name="Zhong Z.M."/>
            <person name="Liu X."/>
            <person name="Yu X."/>
            <person name="Liu D.K."/>
            <person name="Tu X.D."/>
            <person name="Liu B."/>
            <person name="Hao Y."/>
            <person name="Liao X.Y."/>
            <person name="Jiang Y.T."/>
            <person name="Sun W.H."/>
            <person name="Chen J."/>
            <person name="Chen Y.Q."/>
            <person name="Ai Y."/>
            <person name="Zhai J.W."/>
            <person name="Wu S.S."/>
            <person name="Zhou Z."/>
            <person name="Hsiao Y.Y."/>
            <person name="Wu W.L."/>
            <person name="Chen Y.Y."/>
            <person name="Lin Y.F."/>
            <person name="Hsu J.L."/>
            <person name="Li C.Y."/>
            <person name="Wang Z.W."/>
            <person name="Zhao X."/>
            <person name="Zhong W.Y."/>
            <person name="Ma X.K."/>
            <person name="Ma L."/>
            <person name="Huang J."/>
            <person name="Chen G.Z."/>
            <person name="Huang M.Z."/>
            <person name="Huang L."/>
            <person name="Peng D.H."/>
            <person name="Luo Y.B."/>
            <person name="Zou S.Q."/>
            <person name="Chen S.P."/>
            <person name="Lan S."/>
            <person name="Tsai W.C."/>
            <person name="Van de Peer Y."/>
            <person name="Liu Z.J."/>
        </authorList>
    </citation>
    <scope>NUCLEOTIDE SEQUENCE [LARGE SCALE GENOMIC DNA]</scope>
    <source>
        <strain evidence="1">Lor287</strain>
    </source>
</reference>
<evidence type="ECO:0000313" key="2">
    <source>
        <dbReference type="Proteomes" id="UP001418222"/>
    </source>
</evidence>
<dbReference type="AlphaFoldDB" id="A0AAP0BUY2"/>
<comment type="caution">
    <text evidence="1">The sequence shown here is derived from an EMBL/GenBank/DDBJ whole genome shotgun (WGS) entry which is preliminary data.</text>
</comment>
<dbReference type="EMBL" id="JBBWWQ010000004">
    <property type="protein sequence ID" value="KAK8949556.1"/>
    <property type="molecule type" value="Genomic_DNA"/>
</dbReference>